<proteinExistence type="predicted"/>
<feature type="chain" id="PRO_5040295522" evidence="1">
    <location>
        <begin position="27"/>
        <end position="355"/>
    </location>
</feature>
<protein>
    <submittedName>
        <fullName evidence="2">Uncharacterized protein</fullName>
    </submittedName>
</protein>
<evidence type="ECO:0000313" key="2">
    <source>
        <dbReference type="EMBL" id="KAG5657911.1"/>
    </source>
</evidence>
<gene>
    <name evidence="2" type="ORF">KAF25_007944</name>
</gene>
<keyword evidence="3" id="KW-1185">Reference proteome</keyword>
<evidence type="ECO:0000313" key="3">
    <source>
        <dbReference type="Proteomes" id="UP000782241"/>
    </source>
</evidence>
<keyword evidence="1" id="KW-0732">Signal</keyword>
<dbReference type="Proteomes" id="UP000782241">
    <property type="component" value="Unassembled WGS sequence"/>
</dbReference>
<dbReference type="EMBL" id="JAGPUO010000016">
    <property type="protein sequence ID" value="KAG5657911.1"/>
    <property type="molecule type" value="Genomic_DNA"/>
</dbReference>
<evidence type="ECO:0000256" key="1">
    <source>
        <dbReference type="SAM" id="SignalP"/>
    </source>
</evidence>
<sequence length="355" mass="39283">MGKMLRFSRIAQLHIILCCLLTFCLAKDDENYDNSTNFRPRNVTGLGDFYQWVGSYYNATAEVELNSVFGDVWNESFFGPDYTDNLCSKLKNSTQTVKYDAILSILEKGEWNAGSNSVVFWLTLIPKSLAGFNVSSLGADFMYSSQSGGLQFPLYSVHSSPHGYWRPTEGKGPDLFNFTTSQTKSGAYNLSALIDRNIPESYSSSLNLTMPVCNTTELSGDYMISVQEFQSWQAEGWDDFRYPSMSIQFDSKTANMTMDAIFSARPYEQSNVSNWQGPTTGDPGAHGFMQIRVSGAIDAYHSDSLSLEDERPVWLRTVGFGNDSSNIGYDSGAIKLSSGSTLAMIAIAISIAIML</sequence>
<name>A0A9P7KLX4_9HYPO</name>
<organism evidence="2 3">
    <name type="scientific">Fusarium avenaceum</name>
    <dbReference type="NCBI Taxonomy" id="40199"/>
    <lineage>
        <taxon>Eukaryota</taxon>
        <taxon>Fungi</taxon>
        <taxon>Dikarya</taxon>
        <taxon>Ascomycota</taxon>
        <taxon>Pezizomycotina</taxon>
        <taxon>Sordariomycetes</taxon>
        <taxon>Hypocreomycetidae</taxon>
        <taxon>Hypocreales</taxon>
        <taxon>Nectriaceae</taxon>
        <taxon>Fusarium</taxon>
        <taxon>Fusarium tricinctum species complex</taxon>
    </lineage>
</organism>
<reference evidence="2" key="1">
    <citation type="submission" date="2021-04" db="EMBL/GenBank/DDBJ databases">
        <title>Draft genome of Fusarium avenaceum strain F156N33, isolated from an atmospheric sample in Virginia.</title>
        <authorList>
            <person name="Yang S."/>
            <person name="Vinatzer B.A."/>
            <person name="Coleman J."/>
        </authorList>
    </citation>
    <scope>NUCLEOTIDE SEQUENCE</scope>
    <source>
        <strain evidence="2">F156N33</strain>
    </source>
</reference>
<dbReference type="AlphaFoldDB" id="A0A9P7KLX4"/>
<accession>A0A9P7KLX4</accession>
<comment type="caution">
    <text evidence="2">The sequence shown here is derived from an EMBL/GenBank/DDBJ whole genome shotgun (WGS) entry which is preliminary data.</text>
</comment>
<feature type="signal peptide" evidence="1">
    <location>
        <begin position="1"/>
        <end position="26"/>
    </location>
</feature>